<keyword evidence="1" id="KW-0472">Membrane</keyword>
<name>A0A1G7PHZ0_9LACT</name>
<dbReference type="InterPro" id="IPR049458">
    <property type="entry name" value="EpsG-like"/>
</dbReference>
<dbReference type="STRING" id="120956.SAMN05421791_101259"/>
<proteinExistence type="predicted"/>
<keyword evidence="1" id="KW-1133">Transmembrane helix</keyword>
<keyword evidence="3" id="KW-1185">Reference proteome</keyword>
<evidence type="ECO:0000313" key="2">
    <source>
        <dbReference type="EMBL" id="SDF85883.1"/>
    </source>
</evidence>
<feature type="transmembrane region" description="Helical" evidence="1">
    <location>
        <begin position="6"/>
        <end position="22"/>
    </location>
</feature>
<accession>A0A1G7PHZ0</accession>
<organism evidence="2 3">
    <name type="scientific">Facklamia miroungae</name>
    <dbReference type="NCBI Taxonomy" id="120956"/>
    <lineage>
        <taxon>Bacteria</taxon>
        <taxon>Bacillati</taxon>
        <taxon>Bacillota</taxon>
        <taxon>Bacilli</taxon>
        <taxon>Lactobacillales</taxon>
        <taxon>Aerococcaceae</taxon>
        <taxon>Facklamia</taxon>
    </lineage>
</organism>
<feature type="transmembrane region" description="Helical" evidence="1">
    <location>
        <begin position="329"/>
        <end position="350"/>
    </location>
</feature>
<gene>
    <name evidence="2" type="ORF">SAMN05421791_101259</name>
</gene>
<feature type="transmembrane region" description="Helical" evidence="1">
    <location>
        <begin position="141"/>
        <end position="160"/>
    </location>
</feature>
<dbReference type="AlphaFoldDB" id="A0A1G7PHZ0"/>
<keyword evidence="1" id="KW-0812">Transmembrane</keyword>
<dbReference type="OrthoDB" id="2185034at2"/>
<feature type="transmembrane region" description="Helical" evidence="1">
    <location>
        <begin position="250"/>
        <end position="268"/>
    </location>
</feature>
<feature type="transmembrane region" description="Helical" evidence="1">
    <location>
        <begin position="34"/>
        <end position="54"/>
    </location>
</feature>
<dbReference type="Proteomes" id="UP000199708">
    <property type="component" value="Unassembled WGS sequence"/>
</dbReference>
<feature type="transmembrane region" description="Helical" evidence="1">
    <location>
        <begin position="103"/>
        <end position="120"/>
    </location>
</feature>
<protein>
    <submittedName>
        <fullName evidence="2">EpsG family protein</fullName>
    </submittedName>
</protein>
<evidence type="ECO:0000313" key="3">
    <source>
        <dbReference type="Proteomes" id="UP000199708"/>
    </source>
</evidence>
<evidence type="ECO:0000256" key="1">
    <source>
        <dbReference type="SAM" id="Phobius"/>
    </source>
</evidence>
<sequence>MTYVVYALLFILNLLFGIKRFFLPNNFFRARRSIFLMILSYIGCFLLIAGYRNFSGLSSDLVNNEHEYMNLITYDTSIYEPGYVLLMKAGSIFSLDFYSWRNLIIGIALLMIFIPIFKFSKNPHFVLSFFSSYLIIVSAEQFRNFIGFCVLTYGLIYYLYSDQKYKRTKFIVITIIAGTIHSLFYIYLVLVLIDKTFSLKTIHRIIFLVLVFCVFIFINNNSIPGLNILLNILGDSRATIYLSQHTRFGFAFPMLFHLINTLLSYLAFKKSKDKSNHVNIYKANLITMIFFPLYMLQTTFSRISRNLLIINYMTQGDYIVEGRPSANKLGYVLISLIGLFIWFYFSLFYLTNPEAVFKPFFEDNIFLSI</sequence>
<dbReference type="EMBL" id="FNCK01000001">
    <property type="protein sequence ID" value="SDF85883.1"/>
    <property type="molecule type" value="Genomic_DNA"/>
</dbReference>
<reference evidence="2 3" key="1">
    <citation type="submission" date="2016-10" db="EMBL/GenBank/DDBJ databases">
        <authorList>
            <person name="de Groot N.N."/>
        </authorList>
    </citation>
    <scope>NUCLEOTIDE SEQUENCE [LARGE SCALE GENOMIC DNA]</scope>
    <source>
        <strain evidence="2 3">ATCC BAA-466</strain>
    </source>
</reference>
<feature type="transmembrane region" description="Helical" evidence="1">
    <location>
        <begin position="205"/>
        <end position="230"/>
    </location>
</feature>
<dbReference type="RefSeq" id="WP_090288960.1">
    <property type="nucleotide sequence ID" value="NZ_FNCK01000001.1"/>
</dbReference>
<feature type="transmembrane region" description="Helical" evidence="1">
    <location>
        <begin position="172"/>
        <end position="193"/>
    </location>
</feature>
<dbReference type="Pfam" id="PF14897">
    <property type="entry name" value="EpsG"/>
    <property type="match status" value="1"/>
</dbReference>